<gene>
    <name evidence="1" type="ORF">LTS18_012641</name>
</gene>
<proteinExistence type="predicted"/>
<organism evidence="1 2">
    <name type="scientific">Coniosporium uncinatum</name>
    <dbReference type="NCBI Taxonomy" id="93489"/>
    <lineage>
        <taxon>Eukaryota</taxon>
        <taxon>Fungi</taxon>
        <taxon>Dikarya</taxon>
        <taxon>Ascomycota</taxon>
        <taxon>Pezizomycotina</taxon>
        <taxon>Dothideomycetes</taxon>
        <taxon>Dothideomycetes incertae sedis</taxon>
        <taxon>Coniosporium</taxon>
    </lineage>
</organism>
<evidence type="ECO:0000313" key="2">
    <source>
        <dbReference type="Proteomes" id="UP001186974"/>
    </source>
</evidence>
<keyword evidence="2" id="KW-1185">Reference proteome</keyword>
<name>A0ACC3CXC1_9PEZI</name>
<dbReference type="EMBL" id="JAWDJW010010149">
    <property type="protein sequence ID" value="KAK3050118.1"/>
    <property type="molecule type" value="Genomic_DNA"/>
</dbReference>
<accession>A0ACC3CXC1</accession>
<evidence type="ECO:0000313" key="1">
    <source>
        <dbReference type="EMBL" id="KAK3050118.1"/>
    </source>
</evidence>
<protein>
    <submittedName>
        <fullName evidence="1">Uncharacterized protein</fullName>
    </submittedName>
</protein>
<dbReference type="Proteomes" id="UP001186974">
    <property type="component" value="Unassembled WGS sequence"/>
</dbReference>
<comment type="caution">
    <text evidence="1">The sequence shown here is derived from an EMBL/GenBank/DDBJ whole genome shotgun (WGS) entry which is preliminary data.</text>
</comment>
<sequence>MSLKKHSLLASYNSLHHCSCPQSTMSLRTTRTRPSTPRSYATIAPSDESGSGSSSSSSSSSSNQNTNQPPHTWPSTKSPSPYDVLGCSRSAPYSKSCFTRLVKIYHPDRNIHASTTSNPSRVTQSIALERYRLIVA</sequence>
<reference evidence="1" key="1">
    <citation type="submission" date="2024-09" db="EMBL/GenBank/DDBJ databases">
        <title>Black Yeasts Isolated from many extreme environments.</title>
        <authorList>
            <person name="Coleine C."/>
            <person name="Stajich J.E."/>
            <person name="Selbmann L."/>
        </authorList>
    </citation>
    <scope>NUCLEOTIDE SEQUENCE</scope>
    <source>
        <strain evidence="1">CCFEE 5737</strain>
    </source>
</reference>
<feature type="non-terminal residue" evidence="1">
    <location>
        <position position="136"/>
    </location>
</feature>